<dbReference type="Pfam" id="PF10936">
    <property type="entry name" value="DUF2617"/>
    <property type="match status" value="1"/>
</dbReference>
<keyword evidence="2" id="KW-1185">Reference proteome</keyword>
<sequence length="159" mass="16930">MHITDAPFVDTSAADLTHQLGLGQIPALASLTVGAVDLYVLGASHQVRVGDWSETVACLPGRSSHLPAVITSPGYTFTAKVHTYGREGLTARVRELKAHVQGHPNGLVVVFQGDPLALTAMTTTADAVGMHWNTWHVYPQHGQIVTTESWLAPLESGMA</sequence>
<proteinExistence type="predicted"/>
<reference evidence="2" key="1">
    <citation type="journal article" date="2019" name="Int. J. Syst. Evol. Microbiol.">
        <title>The Global Catalogue of Microorganisms (GCM) 10K type strain sequencing project: providing services to taxonomists for standard genome sequencing and annotation.</title>
        <authorList>
            <consortium name="The Broad Institute Genomics Platform"/>
            <consortium name="The Broad Institute Genome Sequencing Center for Infectious Disease"/>
            <person name="Wu L."/>
            <person name="Ma J."/>
        </authorList>
    </citation>
    <scope>NUCLEOTIDE SEQUENCE [LARGE SCALE GENOMIC DNA]</scope>
    <source>
        <strain evidence="2">CGMCC 1.12778</strain>
    </source>
</reference>
<evidence type="ECO:0000313" key="1">
    <source>
        <dbReference type="EMBL" id="GGH94707.1"/>
    </source>
</evidence>
<dbReference type="EMBL" id="BMFW01000006">
    <property type="protein sequence ID" value="GGH94707.1"/>
    <property type="molecule type" value="Genomic_DNA"/>
</dbReference>
<protein>
    <submittedName>
        <fullName evidence="1">Uncharacterized protein</fullName>
    </submittedName>
</protein>
<organism evidence="1 2">
    <name type="scientific">Arthrobacter liuii</name>
    <dbReference type="NCBI Taxonomy" id="1476996"/>
    <lineage>
        <taxon>Bacteria</taxon>
        <taxon>Bacillati</taxon>
        <taxon>Actinomycetota</taxon>
        <taxon>Actinomycetes</taxon>
        <taxon>Micrococcales</taxon>
        <taxon>Micrococcaceae</taxon>
        <taxon>Arthrobacter</taxon>
    </lineage>
</organism>
<dbReference type="RefSeq" id="WP_188571326.1">
    <property type="nucleotide sequence ID" value="NZ_BMFW01000006.1"/>
</dbReference>
<accession>A0ABQ2AP35</accession>
<dbReference type="InterPro" id="IPR024486">
    <property type="entry name" value="DUF2617"/>
</dbReference>
<comment type="caution">
    <text evidence="1">The sequence shown here is derived from an EMBL/GenBank/DDBJ whole genome shotgun (WGS) entry which is preliminary data.</text>
</comment>
<dbReference type="Proteomes" id="UP000643279">
    <property type="component" value="Unassembled WGS sequence"/>
</dbReference>
<name>A0ABQ2AP35_9MICC</name>
<evidence type="ECO:0000313" key="2">
    <source>
        <dbReference type="Proteomes" id="UP000643279"/>
    </source>
</evidence>
<gene>
    <name evidence="1" type="ORF">GCM10007170_18530</name>
</gene>